<dbReference type="GeneID" id="71980241"/>
<dbReference type="KEGG" id="ffu:CLAFUR5_00363"/>
<accession>A0A9Q8L7E3</accession>
<dbReference type="Proteomes" id="UP000756132">
    <property type="component" value="Chromosome 1"/>
</dbReference>
<reference evidence="1" key="1">
    <citation type="submission" date="2021-12" db="EMBL/GenBank/DDBJ databases">
        <authorList>
            <person name="Zaccaron A."/>
            <person name="Stergiopoulos I."/>
        </authorList>
    </citation>
    <scope>NUCLEOTIDE SEQUENCE</scope>
    <source>
        <strain evidence="1">Race5_Kim</strain>
    </source>
</reference>
<sequence length="166" mass="17792">MQGLSAFSTAKNSTSPSWAVLKECLGGFQDILLIDYFMDAKKQDTVRGSLLKVCCFSVDKVAAAKAEEQLAAGLSINKDAAQSLETMKRRRASGGKAQASLYDRIAIAKQAMKDISNGKPVDEETKKTVSWVGEYPALSNALEALSAGYGGDALESEAETSARFRQ</sequence>
<gene>
    <name evidence="1" type="ORF">CLAFUR5_00363</name>
</gene>
<proteinExistence type="predicted"/>
<dbReference type="EMBL" id="CP090163">
    <property type="protein sequence ID" value="UJO12291.1"/>
    <property type="molecule type" value="Genomic_DNA"/>
</dbReference>
<reference evidence="1" key="2">
    <citation type="journal article" date="2022" name="Microb. Genom.">
        <title>A chromosome-scale genome assembly of the tomato pathogen Cladosporium fulvum reveals a compartmentalized genome architecture and the presence of a dispensable chromosome.</title>
        <authorList>
            <person name="Zaccaron A.Z."/>
            <person name="Chen L.H."/>
            <person name="Samaras A."/>
            <person name="Stergiopoulos I."/>
        </authorList>
    </citation>
    <scope>NUCLEOTIDE SEQUENCE</scope>
    <source>
        <strain evidence="1">Race5_Kim</strain>
    </source>
</reference>
<keyword evidence="2" id="KW-1185">Reference proteome</keyword>
<evidence type="ECO:0000313" key="2">
    <source>
        <dbReference type="Proteomes" id="UP000756132"/>
    </source>
</evidence>
<protein>
    <submittedName>
        <fullName evidence="1">Uncharacterized protein</fullName>
    </submittedName>
</protein>
<dbReference type="AlphaFoldDB" id="A0A9Q8L7E3"/>
<organism evidence="1 2">
    <name type="scientific">Passalora fulva</name>
    <name type="common">Tomato leaf mold</name>
    <name type="synonym">Cladosporium fulvum</name>
    <dbReference type="NCBI Taxonomy" id="5499"/>
    <lineage>
        <taxon>Eukaryota</taxon>
        <taxon>Fungi</taxon>
        <taxon>Dikarya</taxon>
        <taxon>Ascomycota</taxon>
        <taxon>Pezizomycotina</taxon>
        <taxon>Dothideomycetes</taxon>
        <taxon>Dothideomycetidae</taxon>
        <taxon>Mycosphaerellales</taxon>
        <taxon>Mycosphaerellaceae</taxon>
        <taxon>Fulvia</taxon>
    </lineage>
</organism>
<dbReference type="RefSeq" id="XP_047756657.1">
    <property type="nucleotide sequence ID" value="XM_047899511.1"/>
</dbReference>
<evidence type="ECO:0000313" key="1">
    <source>
        <dbReference type="EMBL" id="UJO12291.1"/>
    </source>
</evidence>
<name>A0A9Q8L7E3_PASFU</name>